<dbReference type="Proteomes" id="UP000218238">
    <property type="component" value="Unassembled WGS sequence"/>
</dbReference>
<gene>
    <name evidence="10" type="ORF">CK510_20165</name>
</gene>
<dbReference type="GO" id="GO:0005524">
    <property type="term" value="F:ATP binding"/>
    <property type="evidence" value="ECO:0007669"/>
    <property type="project" value="UniProtKB-KW"/>
</dbReference>
<dbReference type="InterPro" id="IPR036640">
    <property type="entry name" value="ABC1_TM_sf"/>
</dbReference>
<comment type="subcellular location">
    <subcellularLocation>
        <location evidence="1">Cell membrane</location>
        <topology evidence="1">Multi-pass membrane protein</topology>
    </subcellularLocation>
</comment>
<dbReference type="Gene3D" id="1.20.1560.10">
    <property type="entry name" value="ABC transporter type 1, transmembrane domain"/>
    <property type="match status" value="1"/>
</dbReference>
<dbReference type="SMART" id="SM00382">
    <property type="entry name" value="AAA"/>
    <property type="match status" value="1"/>
</dbReference>
<keyword evidence="2 7" id="KW-0812">Transmembrane</keyword>
<evidence type="ECO:0000256" key="1">
    <source>
        <dbReference type="ARBA" id="ARBA00004651"/>
    </source>
</evidence>
<dbReference type="InterPro" id="IPR011527">
    <property type="entry name" value="ABC1_TM_dom"/>
</dbReference>
<feature type="transmembrane region" description="Helical" evidence="7">
    <location>
        <begin position="195"/>
        <end position="217"/>
    </location>
</feature>
<dbReference type="GO" id="GO:0016887">
    <property type="term" value="F:ATP hydrolysis activity"/>
    <property type="evidence" value="ECO:0007669"/>
    <property type="project" value="InterPro"/>
</dbReference>
<evidence type="ECO:0000313" key="10">
    <source>
        <dbReference type="EMBL" id="PAX52281.1"/>
    </source>
</evidence>
<dbReference type="SUPFAM" id="SSF90123">
    <property type="entry name" value="ABC transporter transmembrane region"/>
    <property type="match status" value="1"/>
</dbReference>
<dbReference type="FunFam" id="3.40.50.300:FF:001443">
    <property type="entry name" value="ABC transporter, ATP-binding protein"/>
    <property type="match status" value="1"/>
</dbReference>
<feature type="domain" description="ABC transporter" evidence="8">
    <location>
        <begin position="373"/>
        <end position="607"/>
    </location>
</feature>
<protein>
    <submittedName>
        <fullName evidence="10">ABC transporter ATP-binding protein</fullName>
    </submittedName>
</protein>
<dbReference type="GO" id="GO:0015421">
    <property type="term" value="F:ABC-type oligopeptide transporter activity"/>
    <property type="evidence" value="ECO:0007669"/>
    <property type="project" value="TreeGrafter"/>
</dbReference>
<feature type="transmembrane region" description="Helical" evidence="7">
    <location>
        <begin position="37"/>
        <end position="63"/>
    </location>
</feature>
<dbReference type="PANTHER" id="PTHR43394:SF1">
    <property type="entry name" value="ATP-BINDING CASSETTE SUB-FAMILY B MEMBER 10, MITOCHONDRIAL"/>
    <property type="match status" value="1"/>
</dbReference>
<evidence type="ECO:0000256" key="5">
    <source>
        <dbReference type="ARBA" id="ARBA00022989"/>
    </source>
</evidence>
<dbReference type="EMBL" id="NTFS01000258">
    <property type="protein sequence ID" value="PAX52281.1"/>
    <property type="molecule type" value="Genomic_DNA"/>
</dbReference>
<evidence type="ECO:0000256" key="4">
    <source>
        <dbReference type="ARBA" id="ARBA00022840"/>
    </source>
</evidence>
<evidence type="ECO:0000259" key="8">
    <source>
        <dbReference type="PROSITE" id="PS50893"/>
    </source>
</evidence>
<evidence type="ECO:0000256" key="3">
    <source>
        <dbReference type="ARBA" id="ARBA00022741"/>
    </source>
</evidence>
<reference evidence="10 11" key="1">
    <citation type="submission" date="2017-08" db="EMBL/GenBank/DDBJ databases">
        <title>Draft genome sequence of filamentous cyanobacterium Calothrix elsteri CCALA 953.</title>
        <authorList>
            <person name="Gagunashvili A.N."/>
            <person name="Elster J."/>
            <person name="Andresson O.S."/>
        </authorList>
    </citation>
    <scope>NUCLEOTIDE SEQUENCE [LARGE SCALE GENOMIC DNA]</scope>
    <source>
        <strain evidence="10 11">CCALA 953</strain>
    </source>
</reference>
<dbReference type="AlphaFoldDB" id="A0A2A2TF13"/>
<accession>A0A2A2TF13</accession>
<evidence type="ECO:0000313" key="11">
    <source>
        <dbReference type="Proteomes" id="UP000218238"/>
    </source>
</evidence>
<keyword evidence="11" id="KW-1185">Reference proteome</keyword>
<evidence type="ECO:0000256" key="2">
    <source>
        <dbReference type="ARBA" id="ARBA00022692"/>
    </source>
</evidence>
<keyword evidence="4 10" id="KW-0067">ATP-binding</keyword>
<sequence length="615" mass="68891">MLTHLKVPYPIRGFLKASKFWQDNYLILREFKHFRKITTLAVIFTFCAAVFEGIGIGLLIPFLQSLTSPNTVDKSAGIVGQISTFFLGENAPANNHLYFRSLLILLSTWMRAGFSYLSGLYIEQCEVILADRLRKQLFEQLQSLPLSYFSEARSGELVNTMTTEIERLKQGFGATAFVIIRMLVVMVYFVSMFCISWQLTIVSVFIFSLIALGLTTLNRRVREASFGISEANSLLNSNAFEFINAIRTVHAFGTQEIERKRFYTSSNKLLGASIKVASAYALVKPIADCIVMTVLISLIIISLTHFTIPVYSLLGFFFVLFRAAPILPEVNGVIAHINTLAGSLENIKSLLKTEDKKYFENGKLKFTNLKHSIDLISVDFGYDRKQLVLHNIKLTIERGKMTALIGQSGSGKSTLADLVARFYDPTEGQIFVDGVDLRMFDINSFRSKLAVVSQDTFIFNASVRDNIAYGKLDATETEIREAAKLANALEFIQDMPEGFDTILGERGVNLSGGQRQRIAIARALIRNPEILILDEATAALDTVSERLIQESIENISVGRTIIAIAHRLSTVAKADKVVVLENGYIVEQGRHEDLLELRGKFWKYYQLQQQSGLKG</sequence>
<keyword evidence="5 7" id="KW-1133">Transmembrane helix</keyword>
<evidence type="ECO:0000256" key="6">
    <source>
        <dbReference type="ARBA" id="ARBA00023136"/>
    </source>
</evidence>
<dbReference type="Gene3D" id="3.40.50.300">
    <property type="entry name" value="P-loop containing nucleotide triphosphate hydrolases"/>
    <property type="match status" value="1"/>
</dbReference>
<dbReference type="NCBIfam" id="NF045513">
    <property type="entry name" value="HepA_fam_ABC"/>
    <property type="match status" value="1"/>
</dbReference>
<dbReference type="InterPro" id="IPR003593">
    <property type="entry name" value="AAA+_ATPase"/>
</dbReference>
<dbReference type="InterPro" id="IPR003439">
    <property type="entry name" value="ABC_transporter-like_ATP-bd"/>
</dbReference>
<dbReference type="Pfam" id="PF00664">
    <property type="entry name" value="ABC_membrane"/>
    <property type="match status" value="1"/>
</dbReference>
<dbReference type="OrthoDB" id="501491at2"/>
<dbReference type="PROSITE" id="PS00211">
    <property type="entry name" value="ABC_TRANSPORTER_1"/>
    <property type="match status" value="1"/>
</dbReference>
<evidence type="ECO:0000259" key="9">
    <source>
        <dbReference type="PROSITE" id="PS50929"/>
    </source>
</evidence>
<evidence type="ECO:0000256" key="7">
    <source>
        <dbReference type="SAM" id="Phobius"/>
    </source>
</evidence>
<dbReference type="PANTHER" id="PTHR43394">
    <property type="entry name" value="ATP-DEPENDENT PERMEASE MDL1, MITOCHONDRIAL"/>
    <property type="match status" value="1"/>
</dbReference>
<proteinExistence type="predicted"/>
<dbReference type="Pfam" id="PF00005">
    <property type="entry name" value="ABC_tran"/>
    <property type="match status" value="1"/>
</dbReference>
<keyword evidence="3" id="KW-0547">Nucleotide-binding</keyword>
<dbReference type="PROSITE" id="PS50893">
    <property type="entry name" value="ABC_TRANSPORTER_2"/>
    <property type="match status" value="1"/>
</dbReference>
<name>A0A2A2TF13_9CYAN</name>
<feature type="domain" description="ABC transmembrane type-1" evidence="9">
    <location>
        <begin position="40"/>
        <end position="324"/>
    </location>
</feature>
<dbReference type="InterPro" id="IPR027417">
    <property type="entry name" value="P-loop_NTPase"/>
</dbReference>
<feature type="transmembrane region" description="Helical" evidence="7">
    <location>
        <begin position="293"/>
        <end position="321"/>
    </location>
</feature>
<feature type="transmembrane region" description="Helical" evidence="7">
    <location>
        <begin position="171"/>
        <end position="189"/>
    </location>
</feature>
<dbReference type="GO" id="GO:0005886">
    <property type="term" value="C:plasma membrane"/>
    <property type="evidence" value="ECO:0007669"/>
    <property type="project" value="UniProtKB-SubCell"/>
</dbReference>
<comment type="caution">
    <text evidence="10">The sequence shown here is derived from an EMBL/GenBank/DDBJ whole genome shotgun (WGS) entry which is preliminary data.</text>
</comment>
<dbReference type="InterPro" id="IPR017871">
    <property type="entry name" value="ABC_transporter-like_CS"/>
</dbReference>
<organism evidence="10 11">
    <name type="scientific">Brunnivagina elsteri CCALA 953</name>
    <dbReference type="NCBI Taxonomy" id="987040"/>
    <lineage>
        <taxon>Bacteria</taxon>
        <taxon>Bacillati</taxon>
        <taxon>Cyanobacteriota</taxon>
        <taxon>Cyanophyceae</taxon>
        <taxon>Nostocales</taxon>
        <taxon>Calotrichaceae</taxon>
        <taxon>Brunnivagina</taxon>
    </lineage>
</organism>
<keyword evidence="6 7" id="KW-0472">Membrane</keyword>
<dbReference type="PROSITE" id="PS50929">
    <property type="entry name" value="ABC_TM1F"/>
    <property type="match status" value="1"/>
</dbReference>
<dbReference type="SUPFAM" id="SSF52540">
    <property type="entry name" value="P-loop containing nucleoside triphosphate hydrolases"/>
    <property type="match status" value="1"/>
</dbReference>
<dbReference type="InterPro" id="IPR039421">
    <property type="entry name" value="Type_1_exporter"/>
</dbReference>
<dbReference type="RefSeq" id="WP_095723403.1">
    <property type="nucleotide sequence ID" value="NZ_NTFS01000258.1"/>
</dbReference>